<dbReference type="EMBL" id="JANBPY010000190">
    <property type="protein sequence ID" value="KAJ1968388.1"/>
    <property type="molecule type" value="Genomic_DNA"/>
</dbReference>
<feature type="region of interest" description="Disordered" evidence="1">
    <location>
        <begin position="176"/>
        <end position="204"/>
    </location>
</feature>
<dbReference type="AlphaFoldDB" id="A0A9W8AVE8"/>
<comment type="caution">
    <text evidence="3">The sequence shown here is derived from an EMBL/GenBank/DDBJ whole genome shotgun (WGS) entry which is preliminary data.</text>
</comment>
<feature type="compositionally biased region" description="Polar residues" evidence="1">
    <location>
        <begin position="182"/>
        <end position="203"/>
    </location>
</feature>
<reference evidence="3" key="1">
    <citation type="submission" date="2022-07" db="EMBL/GenBank/DDBJ databases">
        <title>Phylogenomic reconstructions and comparative analyses of Kickxellomycotina fungi.</title>
        <authorList>
            <person name="Reynolds N.K."/>
            <person name="Stajich J.E."/>
            <person name="Barry K."/>
            <person name="Grigoriev I.V."/>
            <person name="Crous P."/>
            <person name="Smith M.E."/>
        </authorList>
    </citation>
    <scope>NUCLEOTIDE SEQUENCE</scope>
    <source>
        <strain evidence="3">RSA 1196</strain>
    </source>
</reference>
<feature type="transmembrane region" description="Helical" evidence="2">
    <location>
        <begin position="545"/>
        <end position="569"/>
    </location>
</feature>
<evidence type="ECO:0000256" key="1">
    <source>
        <dbReference type="SAM" id="MobiDB-lite"/>
    </source>
</evidence>
<feature type="region of interest" description="Disordered" evidence="1">
    <location>
        <begin position="79"/>
        <end position="130"/>
    </location>
</feature>
<gene>
    <name evidence="3" type="ORF">IWQ62_001277</name>
</gene>
<name>A0A9W8AVE8_9FUNG</name>
<dbReference type="OrthoDB" id="5600558at2759"/>
<feature type="compositionally biased region" description="Polar residues" evidence="1">
    <location>
        <begin position="41"/>
        <end position="61"/>
    </location>
</feature>
<feature type="region of interest" description="Disordered" evidence="1">
    <location>
        <begin position="1"/>
        <end position="67"/>
    </location>
</feature>
<evidence type="ECO:0000313" key="3">
    <source>
        <dbReference type="EMBL" id="KAJ1968388.1"/>
    </source>
</evidence>
<keyword evidence="2" id="KW-0472">Membrane</keyword>
<evidence type="ECO:0000313" key="4">
    <source>
        <dbReference type="Proteomes" id="UP001150925"/>
    </source>
</evidence>
<organism evidence="3 4">
    <name type="scientific">Dispira parvispora</name>
    <dbReference type="NCBI Taxonomy" id="1520584"/>
    <lineage>
        <taxon>Eukaryota</taxon>
        <taxon>Fungi</taxon>
        <taxon>Fungi incertae sedis</taxon>
        <taxon>Zoopagomycota</taxon>
        <taxon>Kickxellomycotina</taxon>
        <taxon>Dimargaritomycetes</taxon>
        <taxon>Dimargaritales</taxon>
        <taxon>Dimargaritaceae</taxon>
        <taxon>Dispira</taxon>
    </lineage>
</organism>
<feature type="region of interest" description="Disordered" evidence="1">
    <location>
        <begin position="383"/>
        <end position="403"/>
    </location>
</feature>
<sequence>MGSRLPADLPGRENDQVTESRVQSAAQQHLSPRPTGHLTPPVSSATGSSGFPQEPSDQSPPVSELHSWVSVASSGVISLAASDQDESDTETAPRSTNRRFSVPRPLPVHRPVIPQPKSADQPTAGADHRARTEALTVEQELRASLSSILEPHVQRPTHSASTESQLNRPMRARENAIGGDTYSPSSSYRATGTPSLENTTSLRRTYRPSATALTRLNLALSDPATPSVAASAFQTATWANWDRPLYNDAAVLLFSYRPDALLYMNRPKALTPPFDIPSGAVASHRPVRMRSLGPSGRSSPTRTRQYHHCCHHHLHRHYHVHHHHHLPQSCPSRSVQSLSPRWIHPSTNQAPTGMLPRIEGHSFSPLDVQAAPTVATTEENIDEHDFGTLPPSIQPQTREGTPMVPCDTHSPVMGPITTTTPPPSEFPESSGWSPEQPSPLVINAHVYPTSLSSLSGVSLNSYQRDALLEDSLSSMEATPPSSLAQVESRLEFPDPKDERLPSTTVPLLPCHCGHNEKGAVGERRARIRRRRRPGRRRRSPSFTRLFGPLYTTVLVCASFCCGLGVGIWWCKPPPPPPSRLRGISLEDVRDFLYNLVM</sequence>
<dbReference type="Proteomes" id="UP001150925">
    <property type="component" value="Unassembled WGS sequence"/>
</dbReference>
<keyword evidence="2" id="KW-0812">Transmembrane</keyword>
<feature type="compositionally biased region" description="Polar residues" evidence="1">
    <location>
        <begin position="90"/>
        <end position="99"/>
    </location>
</feature>
<accession>A0A9W8AVE8</accession>
<protein>
    <submittedName>
        <fullName evidence="3">Uncharacterized protein</fullName>
    </submittedName>
</protein>
<feature type="compositionally biased region" description="Polar residues" evidence="1">
    <location>
        <begin position="17"/>
        <end position="30"/>
    </location>
</feature>
<evidence type="ECO:0000256" key="2">
    <source>
        <dbReference type="SAM" id="Phobius"/>
    </source>
</evidence>
<keyword evidence="4" id="KW-1185">Reference proteome</keyword>
<proteinExistence type="predicted"/>
<keyword evidence="2" id="KW-1133">Transmembrane helix</keyword>